<dbReference type="RefSeq" id="WP_005170788.1">
    <property type="nucleotide sequence ID" value="NZ_BANR01000003.1"/>
</dbReference>
<dbReference type="STRING" id="1220583.GOACH_03_04610"/>
<dbReference type="OrthoDB" id="4377909at2"/>
<reference evidence="1 2" key="1">
    <citation type="submission" date="2012-12" db="EMBL/GenBank/DDBJ databases">
        <title>Whole genome shotgun sequence of Gordonia aichiensis NBRC 108223.</title>
        <authorList>
            <person name="Isaki-Nakamura S."/>
            <person name="Hosoyama A."/>
            <person name="Tsuchikane K."/>
            <person name="Ando Y."/>
            <person name="Baba S."/>
            <person name="Ohji S."/>
            <person name="Hamada M."/>
            <person name="Tamura T."/>
            <person name="Yamazoe A."/>
            <person name="Yamazaki S."/>
            <person name="Fujita N."/>
        </authorList>
    </citation>
    <scope>NUCLEOTIDE SEQUENCE [LARGE SCALE GENOMIC DNA]</scope>
    <source>
        <strain evidence="1 2">NBRC 108223</strain>
    </source>
</reference>
<keyword evidence="2" id="KW-1185">Reference proteome</keyword>
<name>L7KEX8_9ACTN</name>
<dbReference type="AlphaFoldDB" id="L7KEX8"/>
<evidence type="ECO:0000313" key="1">
    <source>
        <dbReference type="EMBL" id="GAC47440.1"/>
    </source>
</evidence>
<comment type="caution">
    <text evidence="1">The sequence shown here is derived from an EMBL/GenBank/DDBJ whole genome shotgun (WGS) entry which is preliminary data.</text>
</comment>
<dbReference type="EMBL" id="BANR01000003">
    <property type="protein sequence ID" value="GAC47440.1"/>
    <property type="molecule type" value="Genomic_DNA"/>
</dbReference>
<organism evidence="1 2">
    <name type="scientific">Gordonia aichiensis NBRC 108223</name>
    <dbReference type="NCBI Taxonomy" id="1220583"/>
    <lineage>
        <taxon>Bacteria</taxon>
        <taxon>Bacillati</taxon>
        <taxon>Actinomycetota</taxon>
        <taxon>Actinomycetes</taxon>
        <taxon>Mycobacteriales</taxon>
        <taxon>Gordoniaceae</taxon>
        <taxon>Gordonia</taxon>
    </lineage>
</organism>
<proteinExistence type="predicted"/>
<evidence type="ECO:0000313" key="2">
    <source>
        <dbReference type="Proteomes" id="UP000010988"/>
    </source>
</evidence>
<dbReference type="eggNOG" id="ENOG5030F3E">
    <property type="taxonomic scope" value="Bacteria"/>
</dbReference>
<gene>
    <name evidence="1" type="ORF">GOACH_03_04610</name>
</gene>
<sequence>MNGIANAIDQNPAAALMIETIAAMPDAHRIELHAPRACAVSERSWRAADPQPALRANAQGLGAAGFPPAASTAAAKRATQRFPVLTRDLSM</sequence>
<accession>L7KEX8</accession>
<protein>
    <submittedName>
        <fullName evidence="1">Uncharacterized protein</fullName>
    </submittedName>
</protein>
<dbReference type="Proteomes" id="UP000010988">
    <property type="component" value="Unassembled WGS sequence"/>
</dbReference>